<name>A0A0R1U5G3_9LACO</name>
<dbReference type="SUPFAM" id="SSF52540">
    <property type="entry name" value="P-loop containing nucleoside triphosphate hydrolases"/>
    <property type="match status" value="2"/>
</dbReference>
<dbReference type="PROSITE" id="PS00211">
    <property type="entry name" value="ABC_TRANSPORTER_1"/>
    <property type="match status" value="2"/>
</dbReference>
<dbReference type="Gene3D" id="3.40.50.300">
    <property type="entry name" value="P-loop containing nucleotide triphosphate hydrolases"/>
    <property type="match status" value="2"/>
</dbReference>
<dbReference type="InterPro" id="IPR051309">
    <property type="entry name" value="ABCF_ATPase"/>
</dbReference>
<dbReference type="GO" id="GO:0016887">
    <property type="term" value="F:ATP hydrolysis activity"/>
    <property type="evidence" value="ECO:0007669"/>
    <property type="project" value="InterPro"/>
</dbReference>
<reference evidence="4 5" key="1">
    <citation type="journal article" date="2015" name="Genome Announc.">
        <title>Expanding the biotechnology potential of lactobacilli through comparative genomics of 213 strains and associated genera.</title>
        <authorList>
            <person name="Sun Z."/>
            <person name="Harris H.M."/>
            <person name="McCann A."/>
            <person name="Guo C."/>
            <person name="Argimon S."/>
            <person name="Zhang W."/>
            <person name="Yang X."/>
            <person name="Jeffery I.B."/>
            <person name="Cooney J.C."/>
            <person name="Kagawa T.F."/>
            <person name="Liu W."/>
            <person name="Song Y."/>
            <person name="Salvetti E."/>
            <person name="Wrobel A."/>
            <person name="Rasinkangas P."/>
            <person name="Parkhill J."/>
            <person name="Rea M.C."/>
            <person name="O'Sullivan O."/>
            <person name="Ritari J."/>
            <person name="Douillard F.P."/>
            <person name="Paul Ross R."/>
            <person name="Yang R."/>
            <person name="Briner A.E."/>
            <person name="Felis G.E."/>
            <person name="de Vos W.M."/>
            <person name="Barrangou R."/>
            <person name="Klaenhammer T.R."/>
            <person name="Caufield P.W."/>
            <person name="Cui Y."/>
            <person name="Zhang H."/>
            <person name="O'Toole P.W."/>
        </authorList>
    </citation>
    <scope>NUCLEOTIDE SEQUENCE [LARGE SCALE GENOMIC DNA]</scope>
    <source>
        <strain evidence="4 5">DSM 15945</strain>
    </source>
</reference>
<dbReference type="InterPro" id="IPR003593">
    <property type="entry name" value="AAA+_ATPase"/>
</dbReference>
<sequence>MSILTVTGLSQQFVDKQLYTDANFQVNKEDHLGVVGQNGAGKSTLIKILTGQVTPDDGKIVWQKHLNVGYLDQYANLAPGQTIMAFLQTAFAELYAKADKVNAIYADYATNPDDELLAKAGTLQQELEAADFYNLDTRIETVASGLGLTAIGLDHPVDQLSGGQRSKIILAKLLLEEPDMLLLDEPTNYLDKSHIEWLADWLQEFEGAFIVISHDFDFLEQVTNAILDIEFATITKYTGSLHQAMRQKEANKETYMKAFNKQQAQIQKTEAYIRKFKAGSRSKSAKSREKQLSHMERLTPPGNRAKAKFAFPFIEQNSQVLLDVTDLSVGYDQPLLQPMNFTLSHDEVMALEGFNGVGKSTLLKTILGKLPALGGTVDIAQNVMVGYFEQELRWDVPKQTPLQFMMSKYPAATQRTLRQVLSRTALTREDVDKPLTLLSGGEQSKVKIADLMMQTTNMLIMDEPTNHLDDDTKAALRRALIEYPGAVILVSHEEGFYDDSWVDRRVNIADLRVD</sequence>
<comment type="caution">
    <text evidence="4">The sequence shown here is derived from an EMBL/GenBank/DDBJ whole genome shotgun (WGS) entry which is preliminary data.</text>
</comment>
<feature type="domain" description="ABC transporter" evidence="3">
    <location>
        <begin position="4"/>
        <end position="256"/>
    </location>
</feature>
<protein>
    <submittedName>
        <fullName evidence="4">ABC superfamily ATP binding cassette transporter, ABC protein</fullName>
    </submittedName>
</protein>
<dbReference type="InterPro" id="IPR017871">
    <property type="entry name" value="ABC_transporter-like_CS"/>
</dbReference>
<evidence type="ECO:0000256" key="2">
    <source>
        <dbReference type="ARBA" id="ARBA00022840"/>
    </source>
</evidence>
<dbReference type="AlphaFoldDB" id="A0A0R1U5G3"/>
<evidence type="ECO:0000256" key="1">
    <source>
        <dbReference type="ARBA" id="ARBA00022741"/>
    </source>
</evidence>
<dbReference type="PANTHER" id="PTHR42855:SF2">
    <property type="entry name" value="DRUG RESISTANCE ABC TRANSPORTER,ATP-BINDING PROTEIN"/>
    <property type="match status" value="1"/>
</dbReference>
<dbReference type="InterPro" id="IPR032781">
    <property type="entry name" value="ABC_tran_Xtn"/>
</dbReference>
<proteinExistence type="predicted"/>
<dbReference type="EMBL" id="AZFJ01000010">
    <property type="protein sequence ID" value="KRL87988.1"/>
    <property type="molecule type" value="Genomic_DNA"/>
</dbReference>
<evidence type="ECO:0000313" key="5">
    <source>
        <dbReference type="Proteomes" id="UP000051922"/>
    </source>
</evidence>
<gene>
    <name evidence="4" type="ORF">FC50_GL000972</name>
</gene>
<dbReference type="Pfam" id="PF12848">
    <property type="entry name" value="ABC_tran_Xtn"/>
    <property type="match status" value="1"/>
</dbReference>
<keyword evidence="1" id="KW-0547">Nucleotide-binding</keyword>
<dbReference type="PROSITE" id="PS50893">
    <property type="entry name" value="ABC_TRANSPORTER_2"/>
    <property type="match status" value="2"/>
</dbReference>
<dbReference type="STRING" id="1423783.FC50_GL000972"/>
<accession>A0A0R1U5G3</accession>
<dbReference type="FunFam" id="3.40.50.300:FF:000011">
    <property type="entry name" value="Putative ABC transporter ATP-binding component"/>
    <property type="match status" value="1"/>
</dbReference>
<evidence type="ECO:0000259" key="3">
    <source>
        <dbReference type="PROSITE" id="PS50893"/>
    </source>
</evidence>
<keyword evidence="5" id="KW-1185">Reference proteome</keyword>
<dbReference type="GO" id="GO:0005524">
    <property type="term" value="F:ATP binding"/>
    <property type="evidence" value="ECO:0007669"/>
    <property type="project" value="UniProtKB-KW"/>
</dbReference>
<evidence type="ECO:0000313" key="4">
    <source>
        <dbReference type="EMBL" id="KRL87988.1"/>
    </source>
</evidence>
<dbReference type="SMART" id="SM00382">
    <property type="entry name" value="AAA"/>
    <property type="match status" value="2"/>
</dbReference>
<keyword evidence="2" id="KW-0067">ATP-binding</keyword>
<dbReference type="RefSeq" id="WP_056956205.1">
    <property type="nucleotide sequence ID" value="NZ_AZFJ01000010.1"/>
</dbReference>
<organism evidence="4 5">
    <name type="scientific">Lacticaseibacillus pantheris DSM 15945 = JCM 12539 = NBRC 106106</name>
    <dbReference type="NCBI Taxonomy" id="1423783"/>
    <lineage>
        <taxon>Bacteria</taxon>
        <taxon>Bacillati</taxon>
        <taxon>Bacillota</taxon>
        <taxon>Bacilli</taxon>
        <taxon>Lactobacillales</taxon>
        <taxon>Lactobacillaceae</taxon>
        <taxon>Lacticaseibacillus</taxon>
    </lineage>
</organism>
<dbReference type="InterPro" id="IPR027417">
    <property type="entry name" value="P-loop_NTPase"/>
</dbReference>
<dbReference type="Pfam" id="PF00005">
    <property type="entry name" value="ABC_tran"/>
    <property type="match status" value="2"/>
</dbReference>
<dbReference type="PANTHER" id="PTHR42855">
    <property type="entry name" value="ABC TRANSPORTER ATP-BINDING SUBUNIT"/>
    <property type="match status" value="1"/>
</dbReference>
<dbReference type="InterPro" id="IPR003439">
    <property type="entry name" value="ABC_transporter-like_ATP-bd"/>
</dbReference>
<dbReference type="OrthoDB" id="9762369at2"/>
<dbReference type="CDD" id="cd03221">
    <property type="entry name" value="ABCF_EF-3"/>
    <property type="match status" value="2"/>
</dbReference>
<feature type="domain" description="ABC transporter" evidence="3">
    <location>
        <begin position="319"/>
        <end position="513"/>
    </location>
</feature>
<dbReference type="Proteomes" id="UP000051922">
    <property type="component" value="Unassembled WGS sequence"/>
</dbReference>
<dbReference type="PATRIC" id="fig|1423783.4.peg.1007"/>